<sequence>MKQFFQVFQELTVSEHLRGMFLNTTISRITLKKDRSKLSIYLHSDHLLERSDIREMEEAIYKQLFIGKKISICIRESFHLSSQYTAKVLYEFYEKSLLEELKERNILLYQMMKQGELEWREDDRLSLILEEQILFRKEEKECIRVIQKIFEERCGVPIHFTIQFVPAKKKAEEEEDRDNATLYASSENPGYSAEGLSDAYAGAEGSVGHPETGDMAIQDREAASLGQEHTALSDGNSASEDFSGKIQASEAEQNGGNTHTGLAKNTAEASSLDSKKGTGEKAFEKKGFEKKGFNKGKFQFKRSDHSDVYYGRDFSDSPIPLKDIPEDGGLVTVEGLIIQVDERTTRSGKTIFSFSFTDDTDSLASKIFVEEENLEEARAFLKKDNAICIKGTMEYDSYDQEMELAHVQGIKKSSFTRKKREDLEKEKRVELHLHTKMSDMDGVSDVEKYIDRALDFGMPAMAITDHGVVQAFPDAMAYLKKIGRQKDLQLIYGMEGYLVNDLDSIVKNACKRDLSSTTVVFDLETTGFDPRVNHIIEIGAVKIENGKIIDRMDVFVNPGVPIPFRITQLTSIDDSMVMDAKGIEEVLPQFLDFAKDAILVAHNADFDYHFVSTKAKALNIPFSAPVIDTVALSRLLLPRLNRFKLDTVAKELKIELLHHHRAVDDAEATARIYLKELEILEQRGVSSLEEIDSLEVDQVGKVRKLPSYHIILLAKNDIGRINLYRLVSQSHLQYFRMKPRIPKSLLKKYREGLIIGSACSSGELFQAMVRGADDQQLLEIASFYDYLEIQPLGNNAYMLESDRFSAETEEDLIAYNKKIIA</sequence>
<dbReference type="InterPro" id="IPR036397">
    <property type="entry name" value="RNaseH_sf"/>
</dbReference>
<feature type="region of interest" description="Disordered" evidence="5">
    <location>
        <begin position="169"/>
        <end position="279"/>
    </location>
</feature>
<feature type="domain" description="Polymerase/histidinol phosphatase N-terminal" evidence="7">
    <location>
        <begin position="429"/>
        <end position="500"/>
    </location>
</feature>
<dbReference type="STRING" id="585501.HMPREF6123_0705"/>
<dbReference type="AlphaFoldDB" id="C2KW36"/>
<keyword evidence="3 8" id="KW-0378">Hydrolase</keyword>
<dbReference type="InterPro" id="IPR028112">
    <property type="entry name" value="DNA_PolC-type_N_I"/>
</dbReference>
<comment type="caution">
    <text evidence="8">The sequence shown here is derived from an EMBL/GenBank/DDBJ whole genome shotgun (WGS) entry which is preliminary data.</text>
</comment>
<dbReference type="FunFam" id="3.30.420.10:FF:000045">
    <property type="entry name" value="3'-5' exonuclease DinG"/>
    <property type="match status" value="1"/>
</dbReference>
<dbReference type="InterPro" id="IPR012340">
    <property type="entry name" value="NA-bd_OB-fold"/>
</dbReference>
<proteinExistence type="predicted"/>
<dbReference type="GO" id="GO:0008408">
    <property type="term" value="F:3'-5' exonuclease activity"/>
    <property type="evidence" value="ECO:0007669"/>
    <property type="project" value="InterPro"/>
</dbReference>
<dbReference type="SMART" id="SM00481">
    <property type="entry name" value="POLIIIAc"/>
    <property type="match status" value="1"/>
</dbReference>
<reference evidence="8 9" key="1">
    <citation type="submission" date="2009-04" db="EMBL/GenBank/DDBJ databases">
        <authorList>
            <person name="Qin X."/>
            <person name="Bachman B."/>
            <person name="Battles P."/>
            <person name="Bell A."/>
            <person name="Bess C."/>
            <person name="Bickham C."/>
            <person name="Chaboub L."/>
            <person name="Chen D."/>
            <person name="Coyle M."/>
            <person name="Deiros D.R."/>
            <person name="Dinh H."/>
            <person name="Forbes L."/>
            <person name="Fowler G."/>
            <person name="Francisco L."/>
            <person name="Fu Q."/>
            <person name="Gubbala S."/>
            <person name="Hale W."/>
            <person name="Han Y."/>
            <person name="Hemphill L."/>
            <person name="Highlander S.K."/>
            <person name="Hirani K."/>
            <person name="Hogues M."/>
            <person name="Jackson L."/>
            <person name="Jakkamsetti A."/>
            <person name="Javaid M."/>
            <person name="Jiang H."/>
            <person name="Korchina V."/>
            <person name="Kovar C."/>
            <person name="Lara F."/>
            <person name="Lee S."/>
            <person name="Mata R."/>
            <person name="Mathew T."/>
            <person name="Moen C."/>
            <person name="Morales K."/>
            <person name="Munidasa M."/>
            <person name="Nazareth L."/>
            <person name="Ngo R."/>
            <person name="Nguyen L."/>
            <person name="Okwuonu G."/>
            <person name="Ongeri F."/>
            <person name="Patil S."/>
            <person name="Petrosino J."/>
            <person name="Pham C."/>
            <person name="Pham P."/>
            <person name="Pu L.-L."/>
            <person name="Puazo M."/>
            <person name="Raj R."/>
            <person name="Reid J."/>
            <person name="Rouhana J."/>
            <person name="Saada N."/>
            <person name="Shang Y."/>
            <person name="Simmons D."/>
            <person name="Thornton R."/>
            <person name="Warren J."/>
            <person name="Weissenberger G."/>
            <person name="Zhang J."/>
            <person name="Zhang L."/>
            <person name="Zhou C."/>
            <person name="Zhu D."/>
            <person name="Muzny D."/>
            <person name="Worley K."/>
            <person name="Gibbs R."/>
        </authorList>
    </citation>
    <scope>NUCLEOTIDE SEQUENCE [LARGE SCALE GENOMIC DNA]</scope>
    <source>
        <strain evidence="8 9">F0268</strain>
    </source>
</reference>
<dbReference type="GO" id="GO:0003887">
    <property type="term" value="F:DNA-directed DNA polymerase activity"/>
    <property type="evidence" value="ECO:0007669"/>
    <property type="project" value="InterPro"/>
</dbReference>
<dbReference type="GO" id="GO:0003677">
    <property type="term" value="F:DNA binding"/>
    <property type="evidence" value="ECO:0007669"/>
    <property type="project" value="InterPro"/>
</dbReference>
<dbReference type="Gene3D" id="3.30.420.10">
    <property type="entry name" value="Ribonuclease H-like superfamily/Ribonuclease H"/>
    <property type="match status" value="1"/>
</dbReference>
<keyword evidence="4" id="KW-0269">Exonuclease</keyword>
<dbReference type="eggNOG" id="COG2176">
    <property type="taxonomic scope" value="Bacteria"/>
</dbReference>
<feature type="non-terminal residue" evidence="8">
    <location>
        <position position="821"/>
    </location>
</feature>
<feature type="domain" description="Exonuclease" evidence="6">
    <location>
        <begin position="517"/>
        <end position="682"/>
    </location>
</feature>
<name>C2KW36_9FIRM</name>
<dbReference type="HOGENOM" id="CLU_018168_0_0_9"/>
<evidence type="ECO:0000256" key="2">
    <source>
        <dbReference type="ARBA" id="ARBA00022722"/>
    </source>
</evidence>
<dbReference type="Gene3D" id="3.20.20.140">
    <property type="entry name" value="Metal-dependent hydrolases"/>
    <property type="match status" value="2"/>
</dbReference>
<evidence type="ECO:0000259" key="6">
    <source>
        <dbReference type="SMART" id="SM00479"/>
    </source>
</evidence>
<evidence type="ECO:0000313" key="8">
    <source>
        <dbReference type="EMBL" id="EEJ52005.1"/>
    </source>
</evidence>
<evidence type="ECO:0000256" key="5">
    <source>
        <dbReference type="SAM" id="MobiDB-lite"/>
    </source>
</evidence>
<dbReference type="EMBL" id="ACKX01000075">
    <property type="protein sequence ID" value="EEJ52005.1"/>
    <property type="molecule type" value="Genomic_DNA"/>
</dbReference>
<dbReference type="Pfam" id="PF02811">
    <property type="entry name" value="PHP"/>
    <property type="match status" value="1"/>
</dbReference>
<evidence type="ECO:0000256" key="4">
    <source>
        <dbReference type="ARBA" id="ARBA00022839"/>
    </source>
</evidence>
<dbReference type="InterPro" id="IPR006054">
    <property type="entry name" value="DnaQ"/>
</dbReference>
<dbReference type="Pfam" id="PF14480">
    <property type="entry name" value="DNA_pol3_a_NI"/>
    <property type="match status" value="1"/>
</dbReference>
<keyword evidence="9" id="KW-1185">Reference proteome</keyword>
<dbReference type="InterPro" id="IPR004805">
    <property type="entry name" value="DnaE2/DnaE/PolC"/>
</dbReference>
<accession>C2KW36</accession>
<keyword evidence="2" id="KW-0540">Nuclease</keyword>
<feature type="compositionally biased region" description="Polar residues" evidence="5">
    <location>
        <begin position="250"/>
        <end position="260"/>
    </location>
</feature>
<organism evidence="8 9">
    <name type="scientific">Oribacterium sinus F0268</name>
    <dbReference type="NCBI Taxonomy" id="585501"/>
    <lineage>
        <taxon>Bacteria</taxon>
        <taxon>Bacillati</taxon>
        <taxon>Bacillota</taxon>
        <taxon>Clostridia</taxon>
        <taxon>Lachnospirales</taxon>
        <taxon>Lachnospiraceae</taxon>
        <taxon>Oribacterium</taxon>
    </lineage>
</organism>
<dbReference type="InParanoid" id="C2KW36"/>
<dbReference type="InterPro" id="IPR012337">
    <property type="entry name" value="RNaseH-like_sf"/>
</dbReference>
<dbReference type="InterPro" id="IPR013520">
    <property type="entry name" value="Ribonucl_H"/>
</dbReference>
<dbReference type="GO" id="GO:0006260">
    <property type="term" value="P:DNA replication"/>
    <property type="evidence" value="ECO:0007669"/>
    <property type="project" value="InterPro"/>
</dbReference>
<dbReference type="Pfam" id="PF00929">
    <property type="entry name" value="RNase_T"/>
    <property type="match status" value="1"/>
</dbReference>
<dbReference type="InterPro" id="IPR004013">
    <property type="entry name" value="PHP_dom"/>
</dbReference>
<dbReference type="PANTHER" id="PTHR32294:SF5">
    <property type="entry name" value="DNA POLYMERASE III POLC-TYPE"/>
    <property type="match status" value="1"/>
</dbReference>
<dbReference type="Proteomes" id="UP000004121">
    <property type="component" value="Unassembled WGS sequence"/>
</dbReference>
<dbReference type="Gene3D" id="1.20.5.140">
    <property type="match status" value="1"/>
</dbReference>
<evidence type="ECO:0000256" key="1">
    <source>
        <dbReference type="ARBA" id="ARBA00003452"/>
    </source>
</evidence>
<evidence type="ECO:0000313" key="9">
    <source>
        <dbReference type="Proteomes" id="UP000004121"/>
    </source>
</evidence>
<dbReference type="SMART" id="SM00479">
    <property type="entry name" value="EXOIII"/>
    <property type="match status" value="1"/>
</dbReference>
<dbReference type="CDD" id="cd06127">
    <property type="entry name" value="DEDDh"/>
    <property type="match status" value="1"/>
</dbReference>
<dbReference type="PANTHER" id="PTHR32294">
    <property type="entry name" value="DNA POLYMERASE III SUBUNIT ALPHA"/>
    <property type="match status" value="1"/>
</dbReference>
<gene>
    <name evidence="8" type="ORF">HMPREF6123_0705</name>
</gene>
<dbReference type="EC" id="3.1.3.-" evidence="8"/>
<dbReference type="Gene3D" id="2.40.50.140">
    <property type="entry name" value="Nucleic acid-binding proteins"/>
    <property type="match status" value="1"/>
</dbReference>
<evidence type="ECO:0000259" key="7">
    <source>
        <dbReference type="SMART" id="SM00481"/>
    </source>
</evidence>
<dbReference type="NCBIfam" id="TIGR00573">
    <property type="entry name" value="dnaq"/>
    <property type="match status" value="1"/>
</dbReference>
<dbReference type="RefSeq" id="WP_007156168.1">
    <property type="nucleotide sequence ID" value="NZ_GG668533.1"/>
</dbReference>
<dbReference type="InterPro" id="IPR003141">
    <property type="entry name" value="Pol/His_phosphatase_N"/>
</dbReference>
<evidence type="ECO:0000256" key="3">
    <source>
        <dbReference type="ARBA" id="ARBA00022801"/>
    </source>
</evidence>
<dbReference type="SUPFAM" id="SSF53098">
    <property type="entry name" value="Ribonuclease H-like"/>
    <property type="match status" value="1"/>
</dbReference>
<comment type="function">
    <text evidence="1">Required for replicative DNA synthesis. This DNA polymerase also exhibits 3' to 5' exonuclease activity.</text>
</comment>
<protein>
    <submittedName>
        <fullName evidence="8">PHP domain protein</fullName>
        <ecNumber evidence="8">3.1.3.-</ecNumber>
    </submittedName>
</protein>